<keyword evidence="3" id="KW-1133">Transmembrane helix</keyword>
<keyword evidence="3" id="KW-0812">Transmembrane</keyword>
<feature type="transmembrane region" description="Helical" evidence="3">
    <location>
        <begin position="30"/>
        <end position="54"/>
    </location>
</feature>
<dbReference type="OrthoDB" id="801754at2759"/>
<dbReference type="PANTHER" id="PTHR12203:SF35">
    <property type="entry name" value="PROTEIN O-GLUCOSYLTRANSFERASE 1"/>
    <property type="match status" value="1"/>
</dbReference>
<evidence type="ECO:0000256" key="3">
    <source>
        <dbReference type="SAM" id="Phobius"/>
    </source>
</evidence>
<dbReference type="InterPro" id="IPR006598">
    <property type="entry name" value="CAP10"/>
</dbReference>
<name>A0A9E7H000_9LILI</name>
<keyword evidence="2" id="KW-0808">Transferase</keyword>
<evidence type="ECO:0000313" key="5">
    <source>
        <dbReference type="EMBL" id="URE21132.1"/>
    </source>
</evidence>
<dbReference type="GO" id="GO:0016740">
    <property type="term" value="F:transferase activity"/>
    <property type="evidence" value="ECO:0007669"/>
    <property type="project" value="UniProtKB-KW"/>
</dbReference>
<dbReference type="Proteomes" id="UP001055439">
    <property type="component" value="Chromosome 7"/>
</dbReference>
<evidence type="ECO:0000313" key="6">
    <source>
        <dbReference type="Proteomes" id="UP001055439"/>
    </source>
</evidence>
<sequence>MATPLPRSPSTARRSTGRLRFSFLPFSSRLALLALSSSLLLCFHMVFVFFSLFLSIRNRMSDSNNNNIATVGGGRHRVSDPTPWHLFPHVKQQLRSIAAFRCHFLSCPRRRIPPPTMPKPRRPCPSFFRWIHRDLQPWRRSRISPAMVAEAGRHGAMRVVNLEGKRLFVDLYYACVQSRAMFTIWVLLQLLRRCPGVVPDVESCLIAWTGPPLIGPSTVRTTVAPMAVISRHRRRSSATAPPEIILTSPSRTGPSGAEFQNIKLGSQTMKWRKRARTAYWKGNPDVQSPVREAFYKIYAEGYAWSVSLKYIVAFEWGNRNPSKAEAIGKKGQAFMQELNLDQVYDYMYHLIEYSKLQRISSQLLHRRLKRSAWSPFFALQTSSKESCSRDHMLRLLRPLCHALFFHPASLRDCESSRQLDMY</sequence>
<comment type="similarity">
    <text evidence="1">Belongs to the glycosyltransferase 90 family.</text>
</comment>
<evidence type="ECO:0000256" key="2">
    <source>
        <dbReference type="ARBA" id="ARBA00022679"/>
    </source>
</evidence>
<dbReference type="PANTHER" id="PTHR12203">
    <property type="entry name" value="KDEL LYS-ASP-GLU-LEU CONTAINING - RELATED"/>
    <property type="match status" value="1"/>
</dbReference>
<keyword evidence="6" id="KW-1185">Reference proteome</keyword>
<proteinExistence type="inferred from homology"/>
<feature type="non-terminal residue" evidence="5">
    <location>
        <position position="422"/>
    </location>
</feature>
<protein>
    <recommendedName>
        <fullName evidence="4">Glycosyl transferase CAP10 domain-containing protein</fullName>
    </recommendedName>
</protein>
<feature type="domain" description="Glycosyl transferase CAP10" evidence="4">
    <location>
        <begin position="197"/>
        <end position="360"/>
    </location>
</feature>
<dbReference type="Pfam" id="PF05686">
    <property type="entry name" value="Glyco_transf_90"/>
    <property type="match status" value="2"/>
</dbReference>
<evidence type="ECO:0000256" key="1">
    <source>
        <dbReference type="ARBA" id="ARBA00010118"/>
    </source>
</evidence>
<dbReference type="AlphaFoldDB" id="A0A9E7H000"/>
<accession>A0A9E7H000</accession>
<dbReference type="SMART" id="SM00672">
    <property type="entry name" value="CAP10"/>
    <property type="match status" value="1"/>
</dbReference>
<reference evidence="5" key="1">
    <citation type="submission" date="2022-05" db="EMBL/GenBank/DDBJ databases">
        <title>The Musa troglodytarum L. genome provides insights into the mechanism of non-climacteric behaviour and enrichment of carotenoids.</title>
        <authorList>
            <person name="Wang J."/>
        </authorList>
    </citation>
    <scope>NUCLEOTIDE SEQUENCE</scope>
    <source>
        <tissue evidence="5">Leaf</tissue>
    </source>
</reference>
<dbReference type="EMBL" id="CP097509">
    <property type="protein sequence ID" value="URE21132.1"/>
    <property type="molecule type" value="Genomic_DNA"/>
</dbReference>
<evidence type="ECO:0000259" key="4">
    <source>
        <dbReference type="SMART" id="SM00672"/>
    </source>
</evidence>
<keyword evidence="3" id="KW-0472">Membrane</keyword>
<dbReference type="InterPro" id="IPR051091">
    <property type="entry name" value="O-Glucosyltr/Glycosyltrsf_90"/>
</dbReference>
<organism evidence="5 6">
    <name type="scientific">Musa troglodytarum</name>
    <name type="common">fe'i banana</name>
    <dbReference type="NCBI Taxonomy" id="320322"/>
    <lineage>
        <taxon>Eukaryota</taxon>
        <taxon>Viridiplantae</taxon>
        <taxon>Streptophyta</taxon>
        <taxon>Embryophyta</taxon>
        <taxon>Tracheophyta</taxon>
        <taxon>Spermatophyta</taxon>
        <taxon>Magnoliopsida</taxon>
        <taxon>Liliopsida</taxon>
        <taxon>Zingiberales</taxon>
        <taxon>Musaceae</taxon>
        <taxon>Musa</taxon>
    </lineage>
</organism>
<gene>
    <name evidence="5" type="ORF">MUK42_11134</name>
</gene>